<keyword evidence="1" id="KW-1133">Transmembrane helix</keyword>
<feature type="transmembrane region" description="Helical" evidence="1">
    <location>
        <begin position="12"/>
        <end position="33"/>
    </location>
</feature>
<evidence type="ECO:0000313" key="3">
    <source>
        <dbReference type="Proteomes" id="UP000256310"/>
    </source>
</evidence>
<evidence type="ECO:0000256" key="1">
    <source>
        <dbReference type="SAM" id="Phobius"/>
    </source>
</evidence>
<dbReference type="Proteomes" id="UP000256310">
    <property type="component" value="Unassembled WGS sequence"/>
</dbReference>
<accession>A0A3D9FC28</accession>
<name>A0A3D9FC28_9SPHN</name>
<feature type="transmembrane region" description="Helical" evidence="1">
    <location>
        <begin position="39"/>
        <end position="57"/>
    </location>
</feature>
<dbReference type="AlphaFoldDB" id="A0A3D9FC28"/>
<keyword evidence="1" id="KW-0812">Transmembrane</keyword>
<protein>
    <submittedName>
        <fullName evidence="2">Uncharacterized protein</fullName>
    </submittedName>
</protein>
<reference evidence="2 3" key="1">
    <citation type="submission" date="2018-07" db="EMBL/GenBank/DDBJ databases">
        <title>Genomic Encyclopedia of Type Strains, Phase IV (KMG-IV): sequencing the most valuable type-strain genomes for metagenomic binning, comparative biology and taxonomic classification.</title>
        <authorList>
            <person name="Goeker M."/>
        </authorList>
    </citation>
    <scope>NUCLEOTIDE SEQUENCE [LARGE SCALE GENOMIC DNA]</scope>
    <source>
        <strain evidence="2 3">DSM 26725</strain>
    </source>
</reference>
<dbReference type="EMBL" id="QRDP01000004">
    <property type="protein sequence ID" value="RED15369.1"/>
    <property type="molecule type" value="Genomic_DNA"/>
</dbReference>
<organism evidence="2 3">
    <name type="scientific">Parasphingopyxis lamellibrachiae</name>
    <dbReference type="NCBI Taxonomy" id="680125"/>
    <lineage>
        <taxon>Bacteria</taxon>
        <taxon>Pseudomonadati</taxon>
        <taxon>Pseudomonadota</taxon>
        <taxon>Alphaproteobacteria</taxon>
        <taxon>Sphingomonadales</taxon>
        <taxon>Sphingomonadaceae</taxon>
        <taxon>Parasphingopyxis</taxon>
    </lineage>
</organism>
<keyword evidence="1" id="KW-0472">Membrane</keyword>
<keyword evidence="3" id="KW-1185">Reference proteome</keyword>
<comment type="caution">
    <text evidence="2">The sequence shown here is derived from an EMBL/GenBank/DDBJ whole genome shotgun (WGS) entry which is preliminary data.</text>
</comment>
<evidence type="ECO:0000313" key="2">
    <source>
        <dbReference type="EMBL" id="RED15369.1"/>
    </source>
</evidence>
<proteinExistence type="predicted"/>
<gene>
    <name evidence="2" type="ORF">DFR46_0360</name>
</gene>
<dbReference type="RefSeq" id="WP_147297597.1">
    <property type="nucleotide sequence ID" value="NZ_QRDP01000004.1"/>
</dbReference>
<sequence>MASGPFSSMTLMQATITFIVAFFAVNVLIDVVMNRDITLAQHIVVSLLAAPLWYFFIRWMRSRNA</sequence>